<dbReference type="Gene3D" id="3.90.550.10">
    <property type="entry name" value="Spore Coat Polysaccharide Biosynthesis Protein SpsA, Chain A"/>
    <property type="match status" value="1"/>
</dbReference>
<keyword evidence="4" id="KW-1185">Reference proteome</keyword>
<dbReference type="InterPro" id="IPR025877">
    <property type="entry name" value="MobA-like_NTP_Trfase"/>
</dbReference>
<keyword evidence="1" id="KW-0808">Transferase</keyword>
<evidence type="ECO:0000259" key="2">
    <source>
        <dbReference type="Pfam" id="PF12804"/>
    </source>
</evidence>
<dbReference type="SUPFAM" id="SSF53448">
    <property type="entry name" value="Nucleotide-diphospho-sugar transferases"/>
    <property type="match status" value="1"/>
</dbReference>
<dbReference type="Proteomes" id="UP001596298">
    <property type="component" value="Unassembled WGS sequence"/>
</dbReference>
<dbReference type="EMBL" id="JBHSWH010000001">
    <property type="protein sequence ID" value="MFC6703789.1"/>
    <property type="molecule type" value="Genomic_DNA"/>
</dbReference>
<reference evidence="4" key="1">
    <citation type="journal article" date="2019" name="Int. J. Syst. Evol. Microbiol.">
        <title>The Global Catalogue of Microorganisms (GCM) 10K type strain sequencing project: providing services to taxonomists for standard genome sequencing and annotation.</title>
        <authorList>
            <consortium name="The Broad Institute Genomics Platform"/>
            <consortium name="The Broad Institute Genome Sequencing Center for Infectious Disease"/>
            <person name="Wu L."/>
            <person name="Ma J."/>
        </authorList>
    </citation>
    <scope>NUCLEOTIDE SEQUENCE [LARGE SCALE GENOMIC DNA]</scope>
    <source>
        <strain evidence="4">CCUG 58127</strain>
    </source>
</reference>
<dbReference type="PANTHER" id="PTHR19136">
    <property type="entry name" value="MOLYBDENUM COFACTOR GUANYLYLTRANSFERASE"/>
    <property type="match status" value="1"/>
</dbReference>
<proteinExistence type="predicted"/>
<protein>
    <submittedName>
        <fullName evidence="3">Molybdenum cofactor guanylyltransferase</fullName>
    </submittedName>
</protein>
<evidence type="ECO:0000313" key="3">
    <source>
        <dbReference type="EMBL" id="MFC6703789.1"/>
    </source>
</evidence>
<dbReference type="RefSeq" id="WP_382397454.1">
    <property type="nucleotide sequence ID" value="NZ_JBHSWH010000001.1"/>
</dbReference>
<evidence type="ECO:0000256" key="1">
    <source>
        <dbReference type="ARBA" id="ARBA00022679"/>
    </source>
</evidence>
<gene>
    <name evidence="3" type="ORF">ACFQDH_00495</name>
</gene>
<dbReference type="GO" id="GO:0016779">
    <property type="term" value="F:nucleotidyltransferase activity"/>
    <property type="evidence" value="ECO:0007669"/>
    <property type="project" value="UniProtKB-KW"/>
</dbReference>
<dbReference type="Pfam" id="PF12804">
    <property type="entry name" value="NTP_transf_3"/>
    <property type="match status" value="1"/>
</dbReference>
<organism evidence="3 4">
    <name type="scientific">Flexivirga alba</name>
    <dbReference type="NCBI Taxonomy" id="702742"/>
    <lineage>
        <taxon>Bacteria</taxon>
        <taxon>Bacillati</taxon>
        <taxon>Actinomycetota</taxon>
        <taxon>Actinomycetes</taxon>
        <taxon>Micrococcales</taxon>
        <taxon>Dermacoccaceae</taxon>
        <taxon>Flexivirga</taxon>
    </lineage>
</organism>
<dbReference type="PANTHER" id="PTHR19136:SF81">
    <property type="entry name" value="MOLYBDENUM COFACTOR GUANYLYLTRANSFERASE"/>
    <property type="match status" value="1"/>
</dbReference>
<comment type="caution">
    <text evidence="3">The sequence shown here is derived from an EMBL/GenBank/DDBJ whole genome shotgun (WGS) entry which is preliminary data.</text>
</comment>
<name>A0ABW2AAL2_9MICO</name>
<dbReference type="InterPro" id="IPR029044">
    <property type="entry name" value="Nucleotide-diphossugar_trans"/>
</dbReference>
<keyword evidence="3" id="KW-0548">Nucleotidyltransferase</keyword>
<evidence type="ECO:0000313" key="4">
    <source>
        <dbReference type="Proteomes" id="UP001596298"/>
    </source>
</evidence>
<feature type="domain" description="MobA-like NTP transferase" evidence="2">
    <location>
        <begin position="9"/>
        <end position="161"/>
    </location>
</feature>
<accession>A0ABW2AAL2</accession>
<sequence>MSAPVEFDAIVLVGGAGARLGGIDKAAVQLAGRSLVSRPLEAVRDAQTLVVVGHTSAEVPERAVRVVEEPAGSGPAAASVAGLRAIQRPAEWTYLIACDLPGAVSAIQLLGAADAGDADGVVLAEPDGRLQWLLGRYRSSALRAAADALGDPANRSMRALLGDLRLAELPADDVWRDVDTWADHEQWARALDDSRATPPPKGQ</sequence>